<dbReference type="InterPro" id="IPR002297">
    <property type="entry name" value="DNA-dir_DNA_pol_A_mt"/>
</dbReference>
<dbReference type="SUPFAM" id="SSF53098">
    <property type="entry name" value="Ribonuclease H-like"/>
    <property type="match status" value="1"/>
</dbReference>
<dbReference type="SUPFAM" id="SSF56672">
    <property type="entry name" value="DNA/RNA polymerases"/>
    <property type="match status" value="1"/>
</dbReference>
<proteinExistence type="predicted"/>
<dbReference type="PANTHER" id="PTHR10267:SF0">
    <property type="entry name" value="DNA POLYMERASE SUBUNIT GAMMA-1"/>
    <property type="match status" value="1"/>
</dbReference>
<protein>
    <recommendedName>
        <fullName evidence="1">Mitochondrial DNA polymerase catalytic subunit</fullName>
    </recommendedName>
</protein>
<dbReference type="WBParaSite" id="SMRG1_41320.1">
    <property type="protein sequence ID" value="SMRG1_41320.1"/>
    <property type="gene ID" value="SMRG1_41320"/>
</dbReference>
<organism evidence="3 4">
    <name type="scientific">Schistosoma margrebowiei</name>
    <dbReference type="NCBI Taxonomy" id="48269"/>
    <lineage>
        <taxon>Eukaryota</taxon>
        <taxon>Metazoa</taxon>
        <taxon>Spiralia</taxon>
        <taxon>Lophotrochozoa</taxon>
        <taxon>Platyhelminthes</taxon>
        <taxon>Trematoda</taxon>
        <taxon>Digenea</taxon>
        <taxon>Strigeidida</taxon>
        <taxon>Schistosomatoidea</taxon>
        <taxon>Schistosomatidae</taxon>
        <taxon>Schistosoma</taxon>
    </lineage>
</organism>
<reference evidence="4" key="1">
    <citation type="submission" date="2023-11" db="UniProtKB">
        <authorList>
            <consortium name="WormBaseParasite"/>
        </authorList>
    </citation>
    <scope>IDENTIFICATION</scope>
</reference>
<dbReference type="GO" id="GO:0003887">
    <property type="term" value="F:DNA-directed DNA polymerase activity"/>
    <property type="evidence" value="ECO:0007669"/>
    <property type="project" value="InterPro"/>
</dbReference>
<dbReference type="AlphaFoldDB" id="A0AA84ZPQ5"/>
<dbReference type="GO" id="GO:0008408">
    <property type="term" value="F:3'-5' exonuclease activity"/>
    <property type="evidence" value="ECO:0007669"/>
    <property type="project" value="TreeGrafter"/>
</dbReference>
<dbReference type="Gene3D" id="3.30.420.390">
    <property type="match status" value="1"/>
</dbReference>
<accession>A0AA84ZPQ5</accession>
<dbReference type="GO" id="GO:0005760">
    <property type="term" value="C:gamma DNA polymerase complex"/>
    <property type="evidence" value="ECO:0007669"/>
    <property type="project" value="InterPro"/>
</dbReference>
<dbReference type="InterPro" id="IPR041336">
    <property type="entry name" value="DNApol_Exo"/>
</dbReference>
<dbReference type="Pfam" id="PF00476">
    <property type="entry name" value="DNA_pol_A"/>
    <property type="match status" value="1"/>
</dbReference>
<dbReference type="Gene3D" id="1.10.150.20">
    <property type="entry name" value="5' to 3' exonuclease, C-terminal subdomain"/>
    <property type="match status" value="2"/>
</dbReference>
<dbReference type="InterPro" id="IPR043502">
    <property type="entry name" value="DNA/RNA_pol_sf"/>
</dbReference>
<evidence type="ECO:0000313" key="3">
    <source>
        <dbReference type="Proteomes" id="UP000050790"/>
    </source>
</evidence>
<dbReference type="InterPro" id="IPR012337">
    <property type="entry name" value="RNaseH-like_sf"/>
</dbReference>
<name>A0AA84ZPQ5_9TREM</name>
<dbReference type="InterPro" id="IPR001098">
    <property type="entry name" value="DNA-dir_DNA_pol_A_palm_dom"/>
</dbReference>
<evidence type="ECO:0000259" key="2">
    <source>
        <dbReference type="SMART" id="SM00482"/>
    </source>
</evidence>
<dbReference type="Gene3D" id="3.30.70.370">
    <property type="match status" value="2"/>
</dbReference>
<feature type="domain" description="DNA-directed DNA polymerase family A palm" evidence="2">
    <location>
        <begin position="896"/>
        <end position="1132"/>
    </location>
</feature>
<dbReference type="Proteomes" id="UP000050790">
    <property type="component" value="Unassembled WGS sequence"/>
</dbReference>
<dbReference type="GO" id="GO:0006264">
    <property type="term" value="P:mitochondrial DNA replication"/>
    <property type="evidence" value="ECO:0007669"/>
    <property type="project" value="TreeGrafter"/>
</dbReference>
<dbReference type="GO" id="GO:0003677">
    <property type="term" value="F:DNA binding"/>
    <property type="evidence" value="ECO:0007669"/>
    <property type="project" value="InterPro"/>
</dbReference>
<evidence type="ECO:0000313" key="4">
    <source>
        <dbReference type="WBParaSite" id="SMRG1_41320.1"/>
    </source>
</evidence>
<dbReference type="PRINTS" id="PR00867">
    <property type="entry name" value="DNAPOLG"/>
</dbReference>
<dbReference type="SMART" id="SM00482">
    <property type="entry name" value="POLAc"/>
    <property type="match status" value="1"/>
</dbReference>
<evidence type="ECO:0000256" key="1">
    <source>
        <dbReference type="ARBA" id="ARBA00031966"/>
    </source>
</evidence>
<dbReference type="PANTHER" id="PTHR10267">
    <property type="entry name" value="DNA POLYMERASE SUBUNIT GAMMA-1"/>
    <property type="match status" value="1"/>
</dbReference>
<dbReference type="Pfam" id="PF18136">
    <property type="entry name" value="DNApol_Exo"/>
    <property type="match status" value="1"/>
</dbReference>
<sequence>MYSRLATYWRNQGIFSQHRLCFYSSNHPKQPPTYNEVNILMIDRNLQKVLFDCQKYDYQKASFEILQEFCRLGIDITSNRHYKNPLYFSIPDLSGSNVKEHLDSVAKELSHPYMKLLESFGSPPELPKIWESSSGWTKYSGDKTYSVEAPLEDALVFDTEVLVKEGHIPTMAVALTSDGWYSWTSKRLSVYDDNCSNDINAFNSLIPIYGSKNKDISKCVIGHFVSYDRARILEEYLLDGTGIRFVDTLSLHVAVSGLTSTQRFLKTSADKHLFNNKTWQEFIGRKSDRQPLDRKPNTEALVMDLDWLSETSLNSLPDIYRLYCKKEPPQDKQLRSIFESGTIEDVRTNFQELFKYCAVDVLMTYEIIQVLWPIFKERFPHPATFCGLLEMSSMYLPINDNWIKFQEKAESSYTENILRQKKLLMQLADQALAKYSNNQEYKNDPWLWDLDWSRPKVKCKTEVDEKVSRLPKWYRDLIPKPVKDNLDAGPALLTAQMRIAPKLLKLCWQGLPLHYDRVLKWGVLIPGRIPQPYGDPRYYIESFKNTENTECINSNDAEKCSTNSNVVCHYDSLIRPIISVVKSTAAGDETLDFPYGAYLNYWLADVKRRLLADFQLNESTSSSDNFSDSLAVAYSHRIKPDIRDANLLDELKRSIEVMPLEKEERQRLASTISTIRKLGEQKRFQMDSKLQKINNNNHNELIYEKVGELQAQGSAFWLNSNRFDQNSPNYSSKYRRRNTVRYAVDTVNPVIPTCWFKHLPHESGTGLPVGSPLSRSFQSHIASQRLHSADFNPTDTISVNTETIKLKPVMGLADRLLHDRVHATFWQSYSKRIKSQMAIWLPHDRLSKNVLNDQLYNCKANYGAILPQVITCGTVSRRAVEPLWLTASNADENRLGSEIKAMVQSPPGYVFVGADVDSQEMWIAALIGDAGVGFQGSTPYGWMTLQGNKLDGTDLHTKIAKEMGIKRSESKVLNYSRLYGSGIEFASHLLAKFCNITPEQASLKAKQLFQITKGRRTIVDSSLPSGDGTSLSTSKWQGGSESAVFNQLESIARSPEPRTPFLNAQLTRALNPKLVKDDFLPSRVNWVVQSSAVDYLHCMLVLMRWLINKFKIPARLCISIHDELRYICPKSHMYQVALALQISNLLTRTFFAYQLGMRDLPESVAFFSSVEVDTCIRKEAKDDCVTPSNSGGLQNDYGVSPGQSLTMQDILDRTGGSMNL</sequence>